<evidence type="ECO:0008006" key="3">
    <source>
        <dbReference type="Google" id="ProtNLM"/>
    </source>
</evidence>
<dbReference type="RefSeq" id="WP_230756282.1">
    <property type="nucleotide sequence ID" value="NZ_JAINWA010000003.1"/>
</dbReference>
<accession>A0AAE3EIW4</accession>
<name>A0AAE3EIW4_9SPIR</name>
<dbReference type="Gene3D" id="1.25.40.10">
    <property type="entry name" value="Tetratricopeptide repeat domain"/>
    <property type="match status" value="1"/>
</dbReference>
<dbReference type="InterPro" id="IPR011990">
    <property type="entry name" value="TPR-like_helical_dom_sf"/>
</dbReference>
<dbReference type="Proteomes" id="UP001198163">
    <property type="component" value="Unassembled WGS sequence"/>
</dbReference>
<dbReference type="InterPro" id="IPR019734">
    <property type="entry name" value="TPR_rpt"/>
</dbReference>
<sequence>MESSVTEALSIIPGNETLTALLLHTLILQNKSAEASRTAALLLETRFAPLSAYAILSSNDWRSLDFKSIPAWKIAAEETGSPAAWKNAALASAVNGLKAEAVGLLEYSGLSGAAAEDSGYDELYSLLCYDSAFYERVGEGSSPASLRLAGDASWLLKDVRKAENLWLKALRSAAESDPSLLFTISVVSEDESIAKTYLEQALDADPAYFPALSQYVRNSSDFESVSLLDPLEAKLYKQEITTREIRRKLAHAPATAEQAAARLERALSVIDRDPRIEAESIRFEFRNAPDVARYFSSLWTLLEKYPNEPEIQSWTGWCFASRGDMDSALSVLMSEPEFAHPFWKGVAASLRGDLESAETNYSLCADDAYFVWPALANRALVRERLKKYPEAIEDFSLAADIAESDATKSVLHYQAARILYLMRQTDRASSILGYAIQLDSENYQARQLLDELEKIK</sequence>
<comment type="caution">
    <text evidence="1">The sequence shown here is derived from an EMBL/GenBank/DDBJ whole genome shotgun (WGS) entry which is preliminary data.</text>
</comment>
<reference evidence="1" key="1">
    <citation type="submission" date="2021-08" db="EMBL/GenBank/DDBJ databases">
        <title>Comparative analyses of Brucepasteria parasyntrophica and Teretinema zuelzerae.</title>
        <authorList>
            <person name="Song Y."/>
            <person name="Brune A."/>
        </authorList>
    </citation>
    <scope>NUCLEOTIDE SEQUENCE</scope>
    <source>
        <strain evidence="1">DSM 1903</strain>
    </source>
</reference>
<organism evidence="1 2">
    <name type="scientific">Teretinema zuelzerae</name>
    <dbReference type="NCBI Taxonomy" id="156"/>
    <lineage>
        <taxon>Bacteria</taxon>
        <taxon>Pseudomonadati</taxon>
        <taxon>Spirochaetota</taxon>
        <taxon>Spirochaetia</taxon>
        <taxon>Spirochaetales</taxon>
        <taxon>Treponemataceae</taxon>
        <taxon>Teretinema</taxon>
    </lineage>
</organism>
<proteinExistence type="predicted"/>
<evidence type="ECO:0000313" key="1">
    <source>
        <dbReference type="EMBL" id="MCD1655312.1"/>
    </source>
</evidence>
<gene>
    <name evidence="1" type="ORF">K7J14_11470</name>
</gene>
<protein>
    <recommendedName>
        <fullName evidence="3">Tetratricopeptide repeat protein</fullName>
    </recommendedName>
</protein>
<dbReference type="SUPFAM" id="SSF48452">
    <property type="entry name" value="TPR-like"/>
    <property type="match status" value="2"/>
</dbReference>
<dbReference type="EMBL" id="JAINWA010000003">
    <property type="protein sequence ID" value="MCD1655312.1"/>
    <property type="molecule type" value="Genomic_DNA"/>
</dbReference>
<dbReference type="SMART" id="SM00028">
    <property type="entry name" value="TPR"/>
    <property type="match status" value="3"/>
</dbReference>
<evidence type="ECO:0000313" key="2">
    <source>
        <dbReference type="Proteomes" id="UP001198163"/>
    </source>
</evidence>
<keyword evidence="2" id="KW-1185">Reference proteome</keyword>
<dbReference type="AlphaFoldDB" id="A0AAE3EIW4"/>